<sequence length="468" mass="52728">MESPSATVRAPPAPRQKNCNSCVQTKRRCDRQPLCSRCAEKNIPCIYSKVKVAGQPDKHRSGDGSTDGTEALSFESPPFSESPCAFAADLSFSLAFLETETRPSDSYLSEIAESDTPRAQPITDASGSSEDTPMDFTDFGRPGQWLIPAEESLQSAERPSTPADDEIVRAYDKMTNTCQQIEPWHLYDPTTPLYHVMGRVKGFITADMAVRTATPFMHRHLYRDAFTPQCILSCFATSVLYANRTPGNTPMVMRALYGSVRELVAVESGRTAAVVTPTEKLARTQALFLYQIIRLFDGDVSLRAQGEKDIPLLNSWLGELCKIRENLGENGARDQPPKEWEKWIFAESVRRTILMAYSVMTMYDLMRGDSAQKENPNPDPWAYTHRWTLARSLWEATSSFEFYRRWKESPHFVIANYSFDTFLKHGRGDDVDEFAEVMLSVYMGVDATKEFVSSRSTFTQSVRDIAAH</sequence>
<evidence type="ECO:0000256" key="5">
    <source>
        <dbReference type="ARBA" id="ARBA00023242"/>
    </source>
</evidence>
<evidence type="ECO:0000256" key="4">
    <source>
        <dbReference type="ARBA" id="ARBA00023163"/>
    </source>
</evidence>
<dbReference type="GO" id="GO:0008270">
    <property type="term" value="F:zinc ion binding"/>
    <property type="evidence" value="ECO:0007669"/>
    <property type="project" value="InterPro"/>
</dbReference>
<dbReference type="Gene3D" id="4.10.240.10">
    <property type="entry name" value="Zn(2)-C6 fungal-type DNA-binding domain"/>
    <property type="match status" value="1"/>
</dbReference>
<evidence type="ECO:0000313" key="9">
    <source>
        <dbReference type="Proteomes" id="UP001275084"/>
    </source>
</evidence>
<keyword evidence="5" id="KW-0539">Nucleus</keyword>
<evidence type="ECO:0000256" key="1">
    <source>
        <dbReference type="ARBA" id="ARBA00022723"/>
    </source>
</evidence>
<proteinExistence type="predicted"/>
<evidence type="ECO:0000313" key="8">
    <source>
        <dbReference type="EMBL" id="KAK3352451.1"/>
    </source>
</evidence>
<dbReference type="GO" id="GO:0000981">
    <property type="term" value="F:DNA-binding transcription factor activity, RNA polymerase II-specific"/>
    <property type="evidence" value="ECO:0007669"/>
    <property type="project" value="InterPro"/>
</dbReference>
<comment type="caution">
    <text evidence="8">The sequence shown here is derived from an EMBL/GenBank/DDBJ whole genome shotgun (WGS) entry which is preliminary data.</text>
</comment>
<feature type="region of interest" description="Disordered" evidence="6">
    <location>
        <begin position="109"/>
        <end position="141"/>
    </location>
</feature>
<reference evidence="8" key="1">
    <citation type="journal article" date="2023" name="Mol. Phylogenet. Evol.">
        <title>Genome-scale phylogeny and comparative genomics of the fungal order Sordariales.</title>
        <authorList>
            <person name="Hensen N."/>
            <person name="Bonometti L."/>
            <person name="Westerberg I."/>
            <person name="Brannstrom I.O."/>
            <person name="Guillou S."/>
            <person name="Cros-Aarteil S."/>
            <person name="Calhoun S."/>
            <person name="Haridas S."/>
            <person name="Kuo A."/>
            <person name="Mondo S."/>
            <person name="Pangilinan J."/>
            <person name="Riley R."/>
            <person name="LaButti K."/>
            <person name="Andreopoulos B."/>
            <person name="Lipzen A."/>
            <person name="Chen C."/>
            <person name="Yan M."/>
            <person name="Daum C."/>
            <person name="Ng V."/>
            <person name="Clum A."/>
            <person name="Steindorff A."/>
            <person name="Ohm R.A."/>
            <person name="Martin F."/>
            <person name="Silar P."/>
            <person name="Natvig D.O."/>
            <person name="Lalanne C."/>
            <person name="Gautier V."/>
            <person name="Ament-Velasquez S.L."/>
            <person name="Kruys A."/>
            <person name="Hutchinson M.I."/>
            <person name="Powell A.J."/>
            <person name="Barry K."/>
            <person name="Miller A.N."/>
            <person name="Grigoriev I.V."/>
            <person name="Debuchy R."/>
            <person name="Gladieux P."/>
            <person name="Hiltunen Thoren M."/>
            <person name="Johannesson H."/>
        </authorList>
    </citation>
    <scope>NUCLEOTIDE SEQUENCE</scope>
    <source>
        <strain evidence="8">CBS 955.72</strain>
    </source>
</reference>
<organism evidence="8 9">
    <name type="scientific">Lasiosphaeria hispida</name>
    <dbReference type="NCBI Taxonomy" id="260671"/>
    <lineage>
        <taxon>Eukaryota</taxon>
        <taxon>Fungi</taxon>
        <taxon>Dikarya</taxon>
        <taxon>Ascomycota</taxon>
        <taxon>Pezizomycotina</taxon>
        <taxon>Sordariomycetes</taxon>
        <taxon>Sordariomycetidae</taxon>
        <taxon>Sordariales</taxon>
        <taxon>Lasiosphaeriaceae</taxon>
        <taxon>Lasiosphaeria</taxon>
    </lineage>
</organism>
<keyword evidence="4" id="KW-0804">Transcription</keyword>
<evidence type="ECO:0000256" key="2">
    <source>
        <dbReference type="ARBA" id="ARBA00022833"/>
    </source>
</evidence>
<reference evidence="8" key="2">
    <citation type="submission" date="2023-06" db="EMBL/GenBank/DDBJ databases">
        <authorList>
            <consortium name="Lawrence Berkeley National Laboratory"/>
            <person name="Haridas S."/>
            <person name="Hensen N."/>
            <person name="Bonometti L."/>
            <person name="Westerberg I."/>
            <person name="Brannstrom I.O."/>
            <person name="Guillou S."/>
            <person name="Cros-Aarteil S."/>
            <person name="Calhoun S."/>
            <person name="Kuo A."/>
            <person name="Mondo S."/>
            <person name="Pangilinan J."/>
            <person name="Riley R."/>
            <person name="Labutti K."/>
            <person name="Andreopoulos B."/>
            <person name="Lipzen A."/>
            <person name="Chen C."/>
            <person name="Yanf M."/>
            <person name="Daum C."/>
            <person name="Ng V."/>
            <person name="Clum A."/>
            <person name="Steindorff A."/>
            <person name="Ohm R."/>
            <person name="Martin F."/>
            <person name="Silar P."/>
            <person name="Natvig D."/>
            <person name="Lalanne C."/>
            <person name="Gautier V."/>
            <person name="Ament-Velasquez S.L."/>
            <person name="Kruys A."/>
            <person name="Hutchinson M.I."/>
            <person name="Powell A.J."/>
            <person name="Barry K."/>
            <person name="Miller A.N."/>
            <person name="Grigoriev I.V."/>
            <person name="Debuchy R."/>
            <person name="Gladieux P."/>
            <person name="Thoren M.H."/>
            <person name="Johannesson H."/>
        </authorList>
    </citation>
    <scope>NUCLEOTIDE SEQUENCE</scope>
    <source>
        <strain evidence="8">CBS 955.72</strain>
    </source>
</reference>
<keyword evidence="2" id="KW-0862">Zinc</keyword>
<protein>
    <recommendedName>
        <fullName evidence="7">Zn(2)-C6 fungal-type domain-containing protein</fullName>
    </recommendedName>
</protein>
<dbReference type="PANTHER" id="PTHR47660">
    <property type="entry name" value="TRANSCRIPTION FACTOR WITH C2H2 AND ZN(2)-CYS(6) DNA BINDING DOMAIN (EUROFUNG)-RELATED-RELATED"/>
    <property type="match status" value="1"/>
</dbReference>
<evidence type="ECO:0000256" key="6">
    <source>
        <dbReference type="SAM" id="MobiDB-lite"/>
    </source>
</evidence>
<evidence type="ECO:0000256" key="3">
    <source>
        <dbReference type="ARBA" id="ARBA00023015"/>
    </source>
</evidence>
<dbReference type="InterPro" id="IPR036864">
    <property type="entry name" value="Zn2-C6_fun-type_DNA-bd_sf"/>
</dbReference>
<keyword evidence="1" id="KW-0479">Metal-binding</keyword>
<evidence type="ECO:0000259" key="7">
    <source>
        <dbReference type="PROSITE" id="PS50048"/>
    </source>
</evidence>
<feature type="domain" description="Zn(2)-C6 fungal-type" evidence="7">
    <location>
        <begin position="18"/>
        <end position="47"/>
    </location>
</feature>
<dbReference type="Proteomes" id="UP001275084">
    <property type="component" value="Unassembled WGS sequence"/>
</dbReference>
<dbReference type="InterPro" id="IPR001138">
    <property type="entry name" value="Zn2Cys6_DnaBD"/>
</dbReference>
<keyword evidence="3" id="KW-0805">Transcription regulation</keyword>
<dbReference type="EMBL" id="JAUIQD010000004">
    <property type="protein sequence ID" value="KAK3352451.1"/>
    <property type="molecule type" value="Genomic_DNA"/>
</dbReference>
<dbReference type="PROSITE" id="PS50048">
    <property type="entry name" value="ZN2_CY6_FUNGAL_2"/>
    <property type="match status" value="1"/>
</dbReference>
<dbReference type="CDD" id="cd00067">
    <property type="entry name" value="GAL4"/>
    <property type="match status" value="1"/>
</dbReference>
<gene>
    <name evidence="8" type="ORF">B0T25DRAFT_517716</name>
</gene>
<dbReference type="SUPFAM" id="SSF57701">
    <property type="entry name" value="Zn2/Cys6 DNA-binding domain"/>
    <property type="match status" value="1"/>
</dbReference>
<feature type="region of interest" description="Disordered" evidence="6">
    <location>
        <begin position="54"/>
        <end position="76"/>
    </location>
</feature>
<dbReference type="AlphaFoldDB" id="A0AAJ0HGW4"/>
<dbReference type="PANTHER" id="PTHR47660:SF3">
    <property type="entry name" value="FINGER DOMAIN PROTEIN, PUTATIVE (AFU_ORTHOLOGUE AFUA_4G03310)-RELATED"/>
    <property type="match status" value="1"/>
</dbReference>
<name>A0AAJ0HGW4_9PEZI</name>
<keyword evidence="9" id="KW-1185">Reference proteome</keyword>
<accession>A0AAJ0HGW4</accession>